<name>A0A9I9D5J3_CUCME</name>
<accession>A0A9I9D5J3</accession>
<feature type="domain" description="BHLH" evidence="6">
    <location>
        <begin position="1"/>
        <end position="54"/>
    </location>
</feature>
<keyword evidence="4" id="KW-0539">Nucleus</keyword>
<dbReference type="GO" id="GO:0046983">
    <property type="term" value="F:protein dimerization activity"/>
    <property type="evidence" value="ECO:0007669"/>
    <property type="project" value="InterPro"/>
</dbReference>
<dbReference type="Pfam" id="PF00010">
    <property type="entry name" value="HLH"/>
    <property type="match status" value="1"/>
</dbReference>
<feature type="coiled-coil region" evidence="5">
    <location>
        <begin position="44"/>
        <end position="71"/>
    </location>
</feature>
<sequence>MIMERKVIEKNRRNKMKSLYSKLNSLLPSHHSNDQLPRTVTDQIEAAINYIKSLEIKLKQDEEKKERYLRRSKIASSSTASSSSYSALSISQNRNVPELKIKEMGSAVEVVLKTGLEDRSMFYETIRILNEERAEIINVSYSLLDDTILYSLHAEIEDVVYDFGGRKLIERLNQLVYEPKNEAEMGVSGRSQA</sequence>
<dbReference type="Gramene" id="MELO3C013627.2.1">
    <property type="protein sequence ID" value="MELO3C013627.2.1"/>
    <property type="gene ID" value="MELO3C013627.2"/>
</dbReference>
<keyword evidence="3" id="KW-0804">Transcription</keyword>
<proteinExistence type="predicted"/>
<dbReference type="AlphaFoldDB" id="A0A9I9D5J3"/>
<evidence type="ECO:0000259" key="6">
    <source>
        <dbReference type="PROSITE" id="PS50888"/>
    </source>
</evidence>
<evidence type="ECO:0000256" key="2">
    <source>
        <dbReference type="ARBA" id="ARBA00023015"/>
    </source>
</evidence>
<evidence type="ECO:0000256" key="1">
    <source>
        <dbReference type="ARBA" id="ARBA00004123"/>
    </source>
</evidence>
<dbReference type="PROSITE" id="PS50888">
    <property type="entry name" value="BHLH"/>
    <property type="match status" value="1"/>
</dbReference>
<dbReference type="SUPFAM" id="SSF47459">
    <property type="entry name" value="HLH, helix-loop-helix DNA-binding domain"/>
    <property type="match status" value="1"/>
</dbReference>
<reference evidence="7" key="1">
    <citation type="submission" date="2023-03" db="UniProtKB">
        <authorList>
            <consortium name="EnsemblPlants"/>
        </authorList>
    </citation>
    <scope>IDENTIFICATION</scope>
</reference>
<dbReference type="GO" id="GO:0000977">
    <property type="term" value="F:RNA polymerase II transcription regulatory region sequence-specific DNA binding"/>
    <property type="evidence" value="ECO:0007669"/>
    <property type="project" value="TreeGrafter"/>
</dbReference>
<evidence type="ECO:0000256" key="5">
    <source>
        <dbReference type="SAM" id="Coils"/>
    </source>
</evidence>
<keyword evidence="5" id="KW-0175">Coiled coil</keyword>
<dbReference type="PANTHER" id="PTHR13935">
    <property type="entry name" value="ACHAETE-SCUTE TRANSCRIPTION FACTOR-RELATED"/>
    <property type="match status" value="1"/>
</dbReference>
<evidence type="ECO:0000256" key="3">
    <source>
        <dbReference type="ARBA" id="ARBA00023163"/>
    </source>
</evidence>
<dbReference type="PANTHER" id="PTHR13935:SF63">
    <property type="entry name" value="BHLH DOMAIN-CONTAINING PROTEIN"/>
    <property type="match status" value="1"/>
</dbReference>
<keyword evidence="2" id="KW-0805">Transcription regulation</keyword>
<dbReference type="InterPro" id="IPR036638">
    <property type="entry name" value="HLH_DNA-bd_sf"/>
</dbReference>
<organism evidence="7">
    <name type="scientific">Cucumis melo</name>
    <name type="common">Muskmelon</name>
    <dbReference type="NCBI Taxonomy" id="3656"/>
    <lineage>
        <taxon>Eukaryota</taxon>
        <taxon>Viridiplantae</taxon>
        <taxon>Streptophyta</taxon>
        <taxon>Embryophyta</taxon>
        <taxon>Tracheophyta</taxon>
        <taxon>Spermatophyta</taxon>
        <taxon>Magnoliopsida</taxon>
        <taxon>eudicotyledons</taxon>
        <taxon>Gunneridae</taxon>
        <taxon>Pentapetalae</taxon>
        <taxon>rosids</taxon>
        <taxon>fabids</taxon>
        <taxon>Cucurbitales</taxon>
        <taxon>Cucurbitaceae</taxon>
        <taxon>Benincaseae</taxon>
        <taxon>Cucumis</taxon>
    </lineage>
</organism>
<dbReference type="GO" id="GO:0000981">
    <property type="term" value="F:DNA-binding transcription factor activity, RNA polymerase II-specific"/>
    <property type="evidence" value="ECO:0007669"/>
    <property type="project" value="TreeGrafter"/>
</dbReference>
<dbReference type="InterPro" id="IPR015660">
    <property type="entry name" value="MASH1/Ascl1a-like"/>
</dbReference>
<comment type="subcellular location">
    <subcellularLocation>
        <location evidence="1">Nucleus</location>
    </subcellularLocation>
</comment>
<dbReference type="InterPro" id="IPR011598">
    <property type="entry name" value="bHLH_dom"/>
</dbReference>
<evidence type="ECO:0000256" key="4">
    <source>
        <dbReference type="ARBA" id="ARBA00023242"/>
    </source>
</evidence>
<dbReference type="SMART" id="SM00353">
    <property type="entry name" value="HLH"/>
    <property type="match status" value="1"/>
</dbReference>
<protein>
    <recommendedName>
        <fullName evidence="6">BHLH domain-containing protein</fullName>
    </recommendedName>
</protein>
<evidence type="ECO:0000313" key="7">
    <source>
        <dbReference type="EnsemblPlants" id="MELO3C013627.2.1"/>
    </source>
</evidence>
<dbReference type="EnsemblPlants" id="MELO3C013627.2.1">
    <property type="protein sequence ID" value="MELO3C013627.2.1"/>
    <property type="gene ID" value="MELO3C013627.2"/>
</dbReference>
<dbReference type="Gene3D" id="4.10.280.10">
    <property type="entry name" value="Helix-loop-helix DNA-binding domain"/>
    <property type="match status" value="1"/>
</dbReference>
<dbReference type="GO" id="GO:0090575">
    <property type="term" value="C:RNA polymerase II transcription regulator complex"/>
    <property type="evidence" value="ECO:0007669"/>
    <property type="project" value="TreeGrafter"/>
</dbReference>